<sequence>MIAFILFFSSLNIKNIFMVFFKQKICDINIFLKM</sequence>
<reference evidence="1 2" key="1">
    <citation type="journal article" date="2009" name="Proc. Natl. Acad. Sci. U.S.A.">
        <title>Hamiltonella defensa, genome evolution of protective bacterial endosymbiont from pathogenic ancestors.</title>
        <authorList>
            <person name="Degnan P.H."/>
            <person name="Yu Y."/>
            <person name="Sisneros N."/>
            <person name="Wing R.A."/>
            <person name="Moran N.A."/>
        </authorList>
    </citation>
    <scope>NUCLEOTIDE SEQUENCE [LARGE SCALE GENOMIC DNA]</scope>
    <source>
        <strain evidence="2">5AT</strain>
    </source>
</reference>
<dbReference type="STRING" id="572265.HDEF_0244"/>
<protein>
    <submittedName>
        <fullName evidence="1">Uncharacterized protein</fullName>
    </submittedName>
</protein>
<proteinExistence type="predicted"/>
<name>C4K369_HAMD5</name>
<evidence type="ECO:0000313" key="2">
    <source>
        <dbReference type="Proteomes" id="UP000002334"/>
    </source>
</evidence>
<keyword evidence="2" id="KW-1185">Reference proteome</keyword>
<organism evidence="1 2">
    <name type="scientific">Hamiltonella defensa subsp. Acyrthosiphon pisum (strain 5AT)</name>
    <dbReference type="NCBI Taxonomy" id="572265"/>
    <lineage>
        <taxon>Bacteria</taxon>
        <taxon>Pseudomonadati</taxon>
        <taxon>Pseudomonadota</taxon>
        <taxon>Gammaproteobacteria</taxon>
        <taxon>Enterobacterales</taxon>
        <taxon>Enterobacteriaceae</taxon>
        <taxon>aphid secondary symbionts</taxon>
        <taxon>Candidatus Williamhamiltonella</taxon>
    </lineage>
</organism>
<dbReference type="HOGENOM" id="CLU_3374082_0_0_6"/>
<dbReference type="KEGG" id="hde:HDEF_0244"/>
<dbReference type="EMBL" id="CP001277">
    <property type="protein sequence ID" value="ACQ67012.1"/>
    <property type="molecule type" value="Genomic_DNA"/>
</dbReference>
<evidence type="ECO:0000313" key="1">
    <source>
        <dbReference type="EMBL" id="ACQ67012.1"/>
    </source>
</evidence>
<gene>
    <name evidence="1" type="ordered locus">HDEF_0244</name>
</gene>
<dbReference type="AlphaFoldDB" id="C4K369"/>
<accession>C4K369</accession>
<dbReference type="Proteomes" id="UP000002334">
    <property type="component" value="Chromosome"/>
</dbReference>